<comment type="subcellular location">
    <subcellularLocation>
        <location evidence="1">Membrane</location>
        <topology evidence="1">Multi-pass membrane protein</topology>
    </subcellularLocation>
</comment>
<feature type="transmembrane region" description="Helical" evidence="9">
    <location>
        <begin position="152"/>
        <end position="175"/>
    </location>
</feature>
<feature type="transmembrane region" description="Helical" evidence="9">
    <location>
        <begin position="79"/>
        <end position="105"/>
    </location>
</feature>
<keyword evidence="6" id="KW-0406">Ion transport</keyword>
<organism evidence="10">
    <name type="scientific">Salix viminalis</name>
    <name type="common">Common osier</name>
    <name type="synonym">Basket willow</name>
    <dbReference type="NCBI Taxonomy" id="40686"/>
    <lineage>
        <taxon>Eukaryota</taxon>
        <taxon>Viridiplantae</taxon>
        <taxon>Streptophyta</taxon>
        <taxon>Embryophyta</taxon>
        <taxon>Tracheophyta</taxon>
        <taxon>Spermatophyta</taxon>
        <taxon>Magnoliopsida</taxon>
        <taxon>eudicotyledons</taxon>
        <taxon>Gunneridae</taxon>
        <taxon>Pentapetalae</taxon>
        <taxon>rosids</taxon>
        <taxon>fabids</taxon>
        <taxon>Malpighiales</taxon>
        <taxon>Salicaceae</taxon>
        <taxon>Saliceae</taxon>
        <taxon>Salix</taxon>
    </lineage>
</organism>
<dbReference type="GO" id="GO:0030001">
    <property type="term" value="P:metal ion transport"/>
    <property type="evidence" value="ECO:0007669"/>
    <property type="project" value="UniProtKB-ARBA"/>
</dbReference>
<dbReference type="Gene3D" id="3.30.70.660">
    <property type="entry name" value="Pseudouridine synthase I, catalytic domain, C-terminal subdomain"/>
    <property type="match status" value="1"/>
</dbReference>
<comment type="similarity">
    <text evidence="2">Belongs to the TrkH potassium transport family. HKT (TC 2.A.38.3) subfamily.</text>
</comment>
<dbReference type="SUPFAM" id="SSF55120">
    <property type="entry name" value="Pseudouridine synthase"/>
    <property type="match status" value="1"/>
</dbReference>
<evidence type="ECO:0000313" key="10">
    <source>
        <dbReference type="EMBL" id="VFU42855.1"/>
    </source>
</evidence>
<evidence type="ECO:0000256" key="9">
    <source>
        <dbReference type="SAM" id="Phobius"/>
    </source>
</evidence>
<dbReference type="Pfam" id="PF02386">
    <property type="entry name" value="TrkH"/>
    <property type="match status" value="2"/>
</dbReference>
<evidence type="ECO:0000256" key="6">
    <source>
        <dbReference type="ARBA" id="ARBA00023065"/>
    </source>
</evidence>
<evidence type="ECO:0008006" key="11">
    <source>
        <dbReference type="Google" id="ProtNLM"/>
    </source>
</evidence>
<evidence type="ECO:0000256" key="7">
    <source>
        <dbReference type="ARBA" id="ARBA00023136"/>
    </source>
</evidence>
<keyword evidence="8" id="KW-0413">Isomerase</keyword>
<protein>
    <recommendedName>
        <fullName evidence="11">Pseudouridine synthase I TruA alpha/beta domain-containing protein</fullName>
    </recommendedName>
</protein>
<evidence type="ECO:0000256" key="2">
    <source>
        <dbReference type="ARBA" id="ARBA00010864"/>
    </source>
</evidence>
<dbReference type="InterPro" id="IPR020094">
    <property type="entry name" value="TruA/RsuA/RluB/E/F_N"/>
</dbReference>
<dbReference type="PANTHER" id="PTHR31064:SF38">
    <property type="entry name" value="CATION TRANSPORTER HKT1_4-RELATED"/>
    <property type="match status" value="1"/>
</dbReference>
<keyword evidence="5 9" id="KW-1133">Transmembrane helix</keyword>
<keyword evidence="7 9" id="KW-0472">Membrane</keyword>
<evidence type="ECO:0000256" key="5">
    <source>
        <dbReference type="ARBA" id="ARBA00022989"/>
    </source>
</evidence>
<name>A0A6N2LPR9_SALVM</name>
<dbReference type="AlphaFoldDB" id="A0A6N2LPR9"/>
<proteinExistence type="inferred from homology"/>
<evidence type="ECO:0000256" key="8">
    <source>
        <dbReference type="ARBA" id="ARBA00023235"/>
    </source>
</evidence>
<reference evidence="10" key="1">
    <citation type="submission" date="2019-03" db="EMBL/GenBank/DDBJ databases">
        <authorList>
            <person name="Mank J."/>
            <person name="Almeida P."/>
        </authorList>
    </citation>
    <scope>NUCLEOTIDE SEQUENCE</scope>
    <source>
        <strain evidence="10">78183</strain>
    </source>
</reference>
<evidence type="ECO:0000256" key="3">
    <source>
        <dbReference type="ARBA" id="ARBA00022448"/>
    </source>
</evidence>
<accession>A0A6N2LPR9</accession>
<dbReference type="GO" id="GO:0005886">
    <property type="term" value="C:plasma membrane"/>
    <property type="evidence" value="ECO:0007669"/>
    <property type="project" value="TreeGrafter"/>
</dbReference>
<feature type="transmembrane region" description="Helical" evidence="9">
    <location>
        <begin position="309"/>
        <end position="327"/>
    </location>
</feature>
<keyword evidence="3" id="KW-0813">Transport</keyword>
<dbReference type="FunFam" id="3.30.70.580:FF:000027">
    <property type="entry name" value="tRNA pseudouridine synthase"/>
    <property type="match status" value="1"/>
</dbReference>
<dbReference type="GO" id="GO:0003723">
    <property type="term" value="F:RNA binding"/>
    <property type="evidence" value="ECO:0007669"/>
    <property type="project" value="InterPro"/>
</dbReference>
<dbReference type="InterPro" id="IPR020103">
    <property type="entry name" value="PsdUridine_synth_cat_dom_sf"/>
</dbReference>
<feature type="transmembrane region" description="Helical" evidence="9">
    <location>
        <begin position="117"/>
        <end position="140"/>
    </location>
</feature>
<dbReference type="PANTHER" id="PTHR31064">
    <property type="entry name" value="POTASSIUM TRANSPORT PROTEIN DDB_G0292412-RELATED"/>
    <property type="match status" value="1"/>
</dbReference>
<gene>
    <name evidence="10" type="ORF">SVIM_LOCUS260632</name>
</gene>
<evidence type="ECO:0000256" key="1">
    <source>
        <dbReference type="ARBA" id="ARBA00004141"/>
    </source>
</evidence>
<dbReference type="InterPro" id="IPR051143">
    <property type="entry name" value="TrkH_K-transport"/>
</dbReference>
<dbReference type="InterPro" id="IPR020095">
    <property type="entry name" value="PsdUridine_synth_TruA_C"/>
</dbReference>
<dbReference type="InterPro" id="IPR003445">
    <property type="entry name" value="Cat_transpt"/>
</dbReference>
<dbReference type="GO" id="GO:0001522">
    <property type="term" value="P:pseudouridine synthesis"/>
    <property type="evidence" value="ECO:0007669"/>
    <property type="project" value="InterPro"/>
</dbReference>
<feature type="transmembrane region" description="Helical" evidence="9">
    <location>
        <begin position="205"/>
        <end position="224"/>
    </location>
</feature>
<feature type="transmembrane region" description="Helical" evidence="9">
    <location>
        <begin position="259"/>
        <end position="279"/>
    </location>
</feature>
<dbReference type="GO" id="GO:0008324">
    <property type="term" value="F:monoatomic cation transmembrane transporter activity"/>
    <property type="evidence" value="ECO:0007669"/>
    <property type="project" value="InterPro"/>
</dbReference>
<dbReference type="Gene3D" id="3.30.70.580">
    <property type="entry name" value="Pseudouridine synthase I, catalytic domain, N-terminal subdomain"/>
    <property type="match status" value="1"/>
</dbReference>
<dbReference type="EMBL" id="CAADRP010001591">
    <property type="protein sequence ID" value="VFU42855.1"/>
    <property type="molecule type" value="Genomic_DNA"/>
</dbReference>
<evidence type="ECO:0000256" key="4">
    <source>
        <dbReference type="ARBA" id="ARBA00022692"/>
    </source>
</evidence>
<keyword evidence="4 9" id="KW-0812">Transmembrane</keyword>
<dbReference type="GO" id="GO:0009982">
    <property type="term" value="F:pseudouridine synthase activity"/>
    <property type="evidence" value="ECO:0007669"/>
    <property type="project" value="InterPro"/>
</dbReference>
<sequence length="825" mass="92464">MLIGGEIFTSMVGLLFKNFQLKKVENKISSLADSDPSTCQYSSELEMVEKRDFESLESGNHETSLDSSVDLVKCKSIKFLCFVVLGYFIAVQVLGVSLVSTYLALVSSARNVLKNKGLNSLTFSIFTTVSTFANCGFLPTNENMVVFKSNSGLLLILRSLNTLFPSCLRFCVWFLGKFFKKVESNYLLKKTSEVGYFHLLPSQHASYLVVTVSGFVLTQFILFCSMEWNSAGLHGLNSYQKIIGSLFQTMNTRYAGESIVDLSALSSALLVLFVVMMYLPPYTSLLPVKDDEEIYKKKRNRRGRLLENILFSQLSYLAIFTILVCITERQKLQEDPLNFNVLNIVVEVVSAYGSVGFTTGYSCDRQTQPDKIQHGWRQSLETSVMADMEKSEVLAMHVYGEEFNGENMLKTSLQTLKSLPIVTKQQPPRFTKNSVVMEAQSEKCNGRLSLLELFGTQAHDVHGDDKIEEVSNETALLEGVSNVDKSGRWARVTFKIVLSYHGGSFDGWQKQPGLNTVQGLVEKSLGIFVDEKKAQQLKEKSKPLEGCASVAGRTDKGVSALQQVCSFYTWRKDVKPHEIEDAINDVAPGKVRVVSVSEVSRAFHPNFSAKWRHYLYIFPLNDGENREEIEGEGDIENFSSHENCEKQRNECGELASEENVENSIISDEDEDELEGAKKPRSFSVCRVNQLLQQLEGKLLSYKIFARVLQQNAISIMLEPQKPVCLVLRITNAATSFIGSWKDKKVMCVELVANRFLRKFMVRVLVATAVREAAAGAQEDALLKLMDATCRRATAPPAPQMAYALLMLDILSLIDETVSFLDPYFT</sequence>